<reference evidence="3" key="1">
    <citation type="journal article" date="2017" name="Genes (Basel)">
        <title>Genome Analysis of a Novel Broad Host Range Proteobacteria Phage Isolated from a Bioreactor Treating Industrial Wastewater.</title>
        <authorList>
            <person name="de Leeuw M."/>
            <person name="Baron M."/>
            <person name="Brenner A."/>
            <person name="Kushmaro A."/>
        </authorList>
    </citation>
    <scope>NUCLEOTIDE SEQUENCE [LARGE SCALE GENOMIC DNA]</scope>
</reference>
<feature type="compositionally biased region" description="Basic and acidic residues" evidence="1">
    <location>
        <begin position="57"/>
        <end position="67"/>
    </location>
</feature>
<feature type="compositionally biased region" description="Low complexity" evidence="1">
    <location>
        <begin position="14"/>
        <end position="25"/>
    </location>
</feature>
<dbReference type="EMBL" id="KX660669">
    <property type="protein sequence ID" value="APL99494.1"/>
    <property type="molecule type" value="Genomic_DNA"/>
</dbReference>
<dbReference type="Proteomes" id="UP000225023">
    <property type="component" value="Segment"/>
</dbReference>
<protein>
    <submittedName>
        <fullName evidence="2">Putative scaffold-like protein</fullName>
    </submittedName>
</protein>
<proteinExistence type="predicted"/>
<feature type="region of interest" description="Disordered" evidence="1">
    <location>
        <begin position="1"/>
        <end position="25"/>
    </location>
</feature>
<feature type="compositionally biased region" description="Low complexity" evidence="1">
    <location>
        <begin position="40"/>
        <end position="54"/>
    </location>
</feature>
<dbReference type="OrthoDB" id="38431at10239"/>
<sequence length="262" mass="26791">MTQESQTPTAPQEPVSAPAAPAIPTAIPATPAVPAVPQAAPVAAPAVPATPAVEPAEDAKEKGKESDGVVTYEATGDSTLDVALAFVGRLGISPESPEMQAATKGDFGLLKAKLAGMGAKAQGWEQYLALGEAAYQKFVQEVGERASKTQEIVLGTVGGEENWKAISAWASETLPQEEKDAINAMFDAGGVQAKAAAALLAQAWGGATNVDREPTPAAKVSTPPVSQGALTPAQYREEVRKLTARGEASQAAIAALEARVRG</sequence>
<evidence type="ECO:0000313" key="2">
    <source>
        <dbReference type="EMBL" id="APL99494.1"/>
    </source>
</evidence>
<feature type="region of interest" description="Disordered" evidence="1">
    <location>
        <begin position="40"/>
        <end position="68"/>
    </location>
</feature>
<evidence type="ECO:0000313" key="3">
    <source>
        <dbReference type="Proteomes" id="UP000225023"/>
    </source>
</evidence>
<name>A0A1L5C062_9CAUD</name>
<evidence type="ECO:0000256" key="1">
    <source>
        <dbReference type="SAM" id="MobiDB-lite"/>
    </source>
</evidence>
<feature type="compositionally biased region" description="Polar residues" evidence="1">
    <location>
        <begin position="1"/>
        <end position="10"/>
    </location>
</feature>
<gene>
    <name evidence="2" type="ORF">BB738_0360</name>
</gene>
<accession>A0A1L5C062</accession>
<organism evidence="2 3">
    <name type="scientific">Aquamicrobium phage P14</name>
    <dbReference type="NCBI Taxonomy" id="1927013"/>
    <lineage>
        <taxon>Viruses</taxon>
        <taxon>Duplodnaviria</taxon>
        <taxon>Heunggongvirae</taxon>
        <taxon>Uroviricota</taxon>
        <taxon>Caudoviricetes</taxon>
        <taxon>Autographivirales</taxon>
        <taxon>Autonotataviridae</taxon>
        <taxon>Aqualcavirus</taxon>
        <taxon>Aqualcavirus P14</taxon>
    </lineage>
</organism>
<keyword evidence="3" id="KW-1185">Reference proteome</keyword>